<keyword evidence="5" id="KW-0963">Cytoplasm</keyword>
<keyword evidence="2 5" id="KW-0547">Nucleotide-binding</keyword>
<feature type="binding site" evidence="5">
    <location>
        <begin position="30"/>
        <end position="34"/>
    </location>
    <ligand>
        <name>GTP</name>
        <dbReference type="ChEBI" id="CHEBI:37565"/>
    </ligand>
</feature>
<dbReference type="InterPro" id="IPR018316">
    <property type="entry name" value="Tubulin/FtsZ_2-layer-sand-dom"/>
</dbReference>
<evidence type="ECO:0000313" key="11">
    <source>
        <dbReference type="EMBL" id="NCS91204.1"/>
    </source>
</evidence>
<dbReference type="GO" id="GO:0051258">
    <property type="term" value="P:protein polymerization"/>
    <property type="evidence" value="ECO:0007669"/>
    <property type="project" value="UniProtKB-UniRule"/>
</dbReference>
<feature type="domain" description="Tubulin/FtsZ 2-layer sandwich" evidence="9">
    <location>
        <begin position="217"/>
        <end position="334"/>
    </location>
</feature>
<dbReference type="PANTHER" id="PTHR30314:SF3">
    <property type="entry name" value="MITOCHONDRIAL DIVISION PROTEIN FSZA"/>
    <property type="match status" value="1"/>
</dbReference>
<feature type="domain" description="Tubulin/FtsZ GTPase" evidence="8">
    <location>
        <begin position="22"/>
        <end position="215"/>
    </location>
</feature>
<feature type="binding site" evidence="5">
    <location>
        <position position="154"/>
    </location>
    <ligand>
        <name>GTP</name>
        <dbReference type="ChEBI" id="CHEBI:37565"/>
    </ligand>
</feature>
<dbReference type="PRINTS" id="PR00423">
    <property type="entry name" value="CELLDVISFTSZ"/>
</dbReference>
<comment type="subcellular location">
    <subcellularLocation>
        <location evidence="5">Cytoplasm</location>
    </subcellularLocation>
    <text evidence="5">Assembles at midcell at the inner surface of the cytoplasmic membrane.</text>
</comment>
<dbReference type="Proteomes" id="UP000738826">
    <property type="component" value="Unassembled WGS sequence"/>
</dbReference>
<dbReference type="InterPro" id="IPR045061">
    <property type="entry name" value="FtsZ/CetZ"/>
</dbReference>
<dbReference type="InterPro" id="IPR000158">
    <property type="entry name" value="Cell_div_FtsZ"/>
</dbReference>
<organism evidence="11 12">
    <name type="scientific">Candidatus Altarchaeum hamiconexum</name>
    <dbReference type="NCBI Taxonomy" id="1803513"/>
    <lineage>
        <taxon>Archaea</taxon>
        <taxon>Candidatus Altarchaeota</taxon>
        <taxon>Candidatus Altiarchaeia</taxon>
        <taxon>Candidatus Altarchaeales</taxon>
        <taxon>Candidatus Altarchaeaceae</taxon>
        <taxon>Candidatus Altarchaeum</taxon>
    </lineage>
</organism>
<dbReference type="PROSITE" id="PS01135">
    <property type="entry name" value="FTSZ_2"/>
    <property type="match status" value="1"/>
</dbReference>
<dbReference type="PANTHER" id="PTHR30314">
    <property type="entry name" value="CELL DIVISION PROTEIN FTSZ-RELATED"/>
    <property type="match status" value="1"/>
</dbReference>
<evidence type="ECO:0000256" key="1">
    <source>
        <dbReference type="ARBA" id="ARBA00009690"/>
    </source>
</evidence>
<dbReference type="CDD" id="cd02201">
    <property type="entry name" value="FtsZ_type1"/>
    <property type="match status" value="1"/>
</dbReference>
<name>A0A8J8CFQ6_9ARCH</name>
<dbReference type="SMART" id="SM00865">
    <property type="entry name" value="Tubulin_C"/>
    <property type="match status" value="1"/>
</dbReference>
<evidence type="ECO:0000259" key="9">
    <source>
        <dbReference type="SMART" id="SM00865"/>
    </source>
</evidence>
<accession>A0A8J8CFQ6</accession>
<evidence type="ECO:0000256" key="2">
    <source>
        <dbReference type="ARBA" id="ARBA00022741"/>
    </source>
</evidence>
<dbReference type="HAMAP" id="MF_00909">
    <property type="entry name" value="FtsZ"/>
    <property type="match status" value="1"/>
</dbReference>
<dbReference type="EMBL" id="JAACVF010000101">
    <property type="protein sequence ID" value="NCN65217.1"/>
    <property type="molecule type" value="Genomic_DNA"/>
</dbReference>
<sequence length="350" mass="36678">MEEEIFKGQEIIGDIGAYAVPKIMVVGVGGAGSNNVERLANAGLGNEGVKLIATNTDKVHLMNLKGNMTRILIGAKTTGGMGAGGFPNIGEAAAIESNQLLSQQMEGVDLLFLTAGMGGGTGTGAAPIIAKIAKDIGALVVAIVTFPFKLERARTQKGIKGIAKLREYADTVVIIDNNKLLEFAPNMPINDAFATADMITFTSVRGISKTVLEPSLINLDFADLKAIMTNGDISTISVGRGAGPDKIKQAAEGVLYHPLLDMEISKGRGALIHITGGPNTSLNDVTKVGELITKNFPHDADIVFGARVEQGRGDELEAIAILVGISAPAILKGQSFQKQKIYGKGDIRMI</sequence>
<evidence type="ECO:0000256" key="3">
    <source>
        <dbReference type="ARBA" id="ARBA00023134"/>
    </source>
</evidence>
<dbReference type="AlphaFoldDB" id="A0A8J8CFQ6"/>
<evidence type="ECO:0000256" key="6">
    <source>
        <dbReference type="NCBIfam" id="TIGR00065"/>
    </source>
</evidence>
<comment type="subunit">
    <text evidence="5">Homodimer. Polymerizes to form a dynamic ring structure in a strictly GTP-dependent manner. Interacts directly with several other division proteins.</text>
</comment>
<proteinExistence type="inferred from homology"/>
<dbReference type="Pfam" id="PF12327">
    <property type="entry name" value="FtsZ_C"/>
    <property type="match status" value="1"/>
</dbReference>
<dbReference type="InterPro" id="IPR020805">
    <property type="entry name" value="Cell_div_FtsZ_CS"/>
</dbReference>
<dbReference type="SUPFAM" id="SSF52490">
    <property type="entry name" value="Tubulin nucleotide-binding domain-like"/>
    <property type="match status" value="1"/>
</dbReference>
<dbReference type="InterPro" id="IPR024757">
    <property type="entry name" value="FtsZ_C"/>
</dbReference>
<dbReference type="GO" id="GO:0005525">
    <property type="term" value="F:GTP binding"/>
    <property type="evidence" value="ECO:0007669"/>
    <property type="project" value="UniProtKB-UniRule"/>
</dbReference>
<comment type="caution">
    <text evidence="11">The sequence shown here is derived from an EMBL/GenBank/DDBJ whole genome shotgun (WGS) entry which is preliminary data.</text>
</comment>
<dbReference type="EMBL" id="JAACQH010000038">
    <property type="protein sequence ID" value="NCS91204.1"/>
    <property type="molecule type" value="Genomic_DNA"/>
</dbReference>
<dbReference type="GO" id="GO:0003924">
    <property type="term" value="F:GTPase activity"/>
    <property type="evidence" value="ECO:0007669"/>
    <property type="project" value="UniProtKB-UniRule"/>
</dbReference>
<dbReference type="InterPro" id="IPR008280">
    <property type="entry name" value="Tub_FtsZ_C"/>
</dbReference>
<feature type="binding site" evidence="5">
    <location>
        <begin position="120"/>
        <end position="122"/>
    </location>
    <ligand>
        <name>GTP</name>
        <dbReference type="ChEBI" id="CHEBI:37565"/>
    </ligand>
</feature>
<keyword evidence="3 5" id="KW-0342">GTP-binding</keyword>
<dbReference type="InterPro" id="IPR036525">
    <property type="entry name" value="Tubulin/FtsZ_GTPase_sf"/>
</dbReference>
<reference evidence="11" key="1">
    <citation type="submission" date="2019-11" db="EMBL/GenBank/DDBJ databases">
        <title>Lipid analysis of CO2-rich subsurface aquifers suggests an autotrophy-based deep biosphere with lysolipids enriched in CPR bacteria.</title>
        <authorList>
            <person name="Probst A.J."/>
            <person name="Elling F.J."/>
            <person name="Castelle C.J."/>
            <person name="Zhu Q."/>
            <person name="Elvert M."/>
            <person name="Birarda G."/>
            <person name="Holman H.-Y."/>
            <person name="Lane K.R."/>
            <person name="Ladd B."/>
            <person name="Ryan M.C."/>
            <person name="Woyke T."/>
            <person name="Hinrichs K.-U."/>
            <person name="Banfield J.F."/>
        </authorList>
    </citation>
    <scope>NUCLEOTIDE SEQUENCE</scope>
    <source>
        <strain evidence="10">CG_2015-01_33_1645</strain>
        <strain evidence="11">CG_2015-04_33_537</strain>
    </source>
</reference>
<evidence type="ECO:0000256" key="4">
    <source>
        <dbReference type="ARBA" id="ARBA00023210"/>
    </source>
</evidence>
<keyword evidence="5 7" id="KW-0131">Cell cycle</keyword>
<dbReference type="Proteomes" id="UP000768163">
    <property type="component" value="Unassembled WGS sequence"/>
</dbReference>
<dbReference type="InterPro" id="IPR003008">
    <property type="entry name" value="Tubulin_FtsZ_GTPase"/>
</dbReference>
<dbReference type="SUPFAM" id="SSF55307">
    <property type="entry name" value="Tubulin C-terminal domain-like"/>
    <property type="match status" value="1"/>
</dbReference>
<comment type="similarity">
    <text evidence="1 5 7">Belongs to the FtsZ family.</text>
</comment>
<feature type="binding site" evidence="5">
    <location>
        <position position="151"/>
    </location>
    <ligand>
        <name>GTP</name>
        <dbReference type="ChEBI" id="CHEBI:37565"/>
    </ligand>
</feature>
<evidence type="ECO:0000256" key="5">
    <source>
        <dbReference type="HAMAP-Rule" id="MF_00909"/>
    </source>
</evidence>
<keyword evidence="5 7" id="KW-0132">Cell division</keyword>
<evidence type="ECO:0000313" key="12">
    <source>
        <dbReference type="Proteomes" id="UP000738826"/>
    </source>
</evidence>
<evidence type="ECO:0000313" key="10">
    <source>
        <dbReference type="EMBL" id="NCN65217.1"/>
    </source>
</evidence>
<keyword evidence="4 5" id="KW-0717">Septation</keyword>
<evidence type="ECO:0000256" key="7">
    <source>
        <dbReference type="RuleBase" id="RU003360"/>
    </source>
</evidence>
<gene>
    <name evidence="5 11" type="primary">ftsZ</name>
    <name evidence="11" type="ORF">GW779_02110</name>
    <name evidence="10" type="ORF">GW910_04025</name>
</gene>
<protein>
    <recommendedName>
        <fullName evidence="5 6">Cell division protein FtsZ</fullName>
    </recommendedName>
</protein>
<dbReference type="SMART" id="SM00864">
    <property type="entry name" value="Tubulin"/>
    <property type="match status" value="1"/>
</dbReference>
<dbReference type="Gene3D" id="3.40.50.1440">
    <property type="entry name" value="Tubulin/FtsZ, GTPase domain"/>
    <property type="match status" value="1"/>
</dbReference>
<feature type="binding site" evidence="5">
    <location>
        <position position="197"/>
    </location>
    <ligand>
        <name>GTP</name>
        <dbReference type="ChEBI" id="CHEBI:37565"/>
    </ligand>
</feature>
<dbReference type="GO" id="GO:0043093">
    <property type="term" value="P:FtsZ-dependent cytokinesis"/>
    <property type="evidence" value="ECO:0007669"/>
    <property type="project" value="UniProtKB-UniRule"/>
</dbReference>
<dbReference type="Pfam" id="PF00091">
    <property type="entry name" value="Tubulin"/>
    <property type="match status" value="1"/>
</dbReference>
<dbReference type="GO" id="GO:0005737">
    <property type="term" value="C:cytoplasm"/>
    <property type="evidence" value="ECO:0007669"/>
    <property type="project" value="UniProtKB-SubCell"/>
</dbReference>
<dbReference type="NCBIfam" id="TIGR00065">
    <property type="entry name" value="ftsZ"/>
    <property type="match status" value="1"/>
</dbReference>
<evidence type="ECO:0000259" key="8">
    <source>
        <dbReference type="SMART" id="SM00864"/>
    </source>
</evidence>
<dbReference type="GO" id="GO:0032153">
    <property type="term" value="C:cell division site"/>
    <property type="evidence" value="ECO:0007669"/>
    <property type="project" value="UniProtKB-UniRule"/>
</dbReference>
<comment type="function">
    <text evidence="5">Essential cell division protein that forms a contractile ring structure (Z ring) at the future cell division site. The regulation of the ring assembly controls the timing and the location of cell division. One of the functions of the FtsZ ring is to recruit other cell division proteins to the septum to produce a new cell wall between the dividing cells. Binds GTP and shows GTPase activity.</text>
</comment>